<feature type="compositionally biased region" description="Basic and acidic residues" evidence="1">
    <location>
        <begin position="1"/>
        <end position="12"/>
    </location>
</feature>
<evidence type="ECO:0000313" key="3">
    <source>
        <dbReference type="Proteomes" id="UP001175228"/>
    </source>
</evidence>
<sequence>MNRQEWYDRYTDDVNGTSHGRKDDKKMRRKYGHRPWVTLSAFTEAGMPEPSISVLKQQTYTGRYPVISSSLADTPCTSLDVEGILGKLNTILRTSYTREIRSLSSLIETYILKDYDFGTAFSRLSPFWYNDLTDIEDKLHSHEAWDRQMRQDVLVNNKIISRLLPPRRVWDLYSNRVVPWWVARRYPSAISHAWMEEEDRTDVQTPINGYEWPVPMPKDANLDLIRIEMLNHGAEYAWLDVLCLRQVGGRREDLRAEEWKGDVPTIGHVYSMSHNGVVCYLSGLGRPFSLKEEDFKSGRCWFRRAWTLQEIHPTMIIGGETGGDRIMEKKMRARIENQLSWLRENIEGGGLGRRVFFAFSEMQKRVSTNPLDKVAGLSYLLRTDEIPAYYASQLQDEAWAALVDEMGRTYRANMFFLYPKAGNGKKYWRPSWKQAMTEELPQPHLMNGWVGFVQRTKDNDADWYDGPCIESCHVRGLGENTLKRKCREGELLVEDTTGGKHTFMVVAAHRCLLPEGLYTLVGSDLYNFLGRPQERQCWVVGERLLGKMFKKLSVLMMAKDEVKRLDDLGVATKTKTFLA</sequence>
<dbReference type="EMBL" id="JAUEPU010000032">
    <property type="protein sequence ID" value="KAK0491883.1"/>
    <property type="molecule type" value="Genomic_DNA"/>
</dbReference>
<keyword evidence="3" id="KW-1185">Reference proteome</keyword>
<evidence type="ECO:0000256" key="1">
    <source>
        <dbReference type="SAM" id="MobiDB-lite"/>
    </source>
</evidence>
<dbReference type="AlphaFoldDB" id="A0AA39PWJ2"/>
<name>A0AA39PWJ2_9AGAR</name>
<accession>A0AA39PWJ2</accession>
<reference evidence="2" key="1">
    <citation type="submission" date="2023-06" db="EMBL/GenBank/DDBJ databases">
        <authorList>
            <consortium name="Lawrence Berkeley National Laboratory"/>
            <person name="Ahrendt S."/>
            <person name="Sahu N."/>
            <person name="Indic B."/>
            <person name="Wong-Bajracharya J."/>
            <person name="Merenyi Z."/>
            <person name="Ke H.-M."/>
            <person name="Monk M."/>
            <person name="Kocsube S."/>
            <person name="Drula E."/>
            <person name="Lipzen A."/>
            <person name="Balint B."/>
            <person name="Henrissat B."/>
            <person name="Andreopoulos B."/>
            <person name="Martin F.M."/>
            <person name="Harder C.B."/>
            <person name="Rigling D."/>
            <person name="Ford K.L."/>
            <person name="Foster G.D."/>
            <person name="Pangilinan J."/>
            <person name="Papanicolaou A."/>
            <person name="Barry K."/>
            <person name="LaButti K."/>
            <person name="Viragh M."/>
            <person name="Koriabine M."/>
            <person name="Yan M."/>
            <person name="Riley R."/>
            <person name="Champramary S."/>
            <person name="Plett K.L."/>
            <person name="Tsai I.J."/>
            <person name="Slot J."/>
            <person name="Sipos G."/>
            <person name="Plett J."/>
            <person name="Nagy L.G."/>
            <person name="Grigoriev I.V."/>
        </authorList>
    </citation>
    <scope>NUCLEOTIDE SEQUENCE</scope>
    <source>
        <strain evidence="2">HWK02</strain>
    </source>
</reference>
<evidence type="ECO:0000313" key="2">
    <source>
        <dbReference type="EMBL" id="KAK0491883.1"/>
    </source>
</evidence>
<comment type="caution">
    <text evidence="2">The sequence shown here is derived from an EMBL/GenBank/DDBJ whole genome shotgun (WGS) entry which is preliminary data.</text>
</comment>
<dbReference type="Proteomes" id="UP001175228">
    <property type="component" value="Unassembled WGS sequence"/>
</dbReference>
<proteinExistence type="predicted"/>
<protein>
    <recommendedName>
        <fullName evidence="4">Heterokaryon incompatibility domain-containing protein</fullName>
    </recommendedName>
</protein>
<organism evidence="2 3">
    <name type="scientific">Armillaria luteobubalina</name>
    <dbReference type="NCBI Taxonomy" id="153913"/>
    <lineage>
        <taxon>Eukaryota</taxon>
        <taxon>Fungi</taxon>
        <taxon>Dikarya</taxon>
        <taxon>Basidiomycota</taxon>
        <taxon>Agaricomycotina</taxon>
        <taxon>Agaricomycetes</taxon>
        <taxon>Agaricomycetidae</taxon>
        <taxon>Agaricales</taxon>
        <taxon>Marasmiineae</taxon>
        <taxon>Physalacriaceae</taxon>
        <taxon>Armillaria</taxon>
    </lineage>
</organism>
<feature type="region of interest" description="Disordered" evidence="1">
    <location>
        <begin position="1"/>
        <end position="27"/>
    </location>
</feature>
<gene>
    <name evidence="2" type="ORF">EDD18DRAFT_529441</name>
</gene>
<evidence type="ECO:0008006" key="4">
    <source>
        <dbReference type="Google" id="ProtNLM"/>
    </source>
</evidence>